<organism evidence="3 4">
    <name type="scientific">Gallibacterium genomosp. 3</name>
    <dbReference type="NCBI Taxonomy" id="505345"/>
    <lineage>
        <taxon>Bacteria</taxon>
        <taxon>Pseudomonadati</taxon>
        <taxon>Pseudomonadota</taxon>
        <taxon>Gammaproteobacteria</taxon>
        <taxon>Pasteurellales</taxon>
        <taxon>Pasteurellaceae</taxon>
        <taxon>Gallibacterium</taxon>
    </lineage>
</organism>
<dbReference type="AlphaFoldDB" id="A0A1A7PYX2"/>
<evidence type="ECO:0008006" key="5">
    <source>
        <dbReference type="Google" id="ProtNLM"/>
    </source>
</evidence>
<dbReference type="GO" id="GO:0008713">
    <property type="term" value="F:ADP-heptose-lipopolysaccharide heptosyltransferase activity"/>
    <property type="evidence" value="ECO:0007669"/>
    <property type="project" value="TreeGrafter"/>
</dbReference>
<reference evidence="3 4" key="1">
    <citation type="submission" date="2014-11" db="EMBL/GenBank/DDBJ databases">
        <title>Pan-genome of Gallibacterium spp.</title>
        <authorList>
            <person name="Kudirkiene E."/>
            <person name="Bojesen A.M."/>
        </authorList>
    </citation>
    <scope>NUCLEOTIDE SEQUENCE [LARGE SCALE GENOMIC DNA]</scope>
    <source>
        <strain evidence="3 4">F298</strain>
    </source>
</reference>
<evidence type="ECO:0000256" key="2">
    <source>
        <dbReference type="ARBA" id="ARBA00022679"/>
    </source>
</evidence>
<protein>
    <recommendedName>
        <fullName evidence="5">Heptosyltransferase</fullName>
    </recommendedName>
</protein>
<name>A0A1A7PYX2_9PAST</name>
<dbReference type="RefSeq" id="WP_065235041.1">
    <property type="nucleotide sequence ID" value="NZ_JTJS01000104.1"/>
</dbReference>
<dbReference type="PANTHER" id="PTHR30160">
    <property type="entry name" value="TETRAACYLDISACCHARIDE 4'-KINASE-RELATED"/>
    <property type="match status" value="1"/>
</dbReference>
<dbReference type="Pfam" id="PF01075">
    <property type="entry name" value="Glyco_transf_9"/>
    <property type="match status" value="1"/>
</dbReference>
<evidence type="ECO:0000256" key="1">
    <source>
        <dbReference type="ARBA" id="ARBA00022676"/>
    </source>
</evidence>
<accession>A0A1A7PYX2</accession>
<sequence length="362" mass="41130">MSKLSKKLSTLLKKLAILPFSHKEAVRDFNFKNVNSILIRPTGNALGDSVINSAYVQQLKTIYPHARIGMLVTRNNRTIYELNPCLDELIEQNFLSFIKQRKRWDIFLDMPDAFNSIKIILDKILSPKVTIIFDKKFKPFLNTDEIKNFDYQTTGLEKVHNIDFIKQSIFSHYFPIPDGKCSLPIDQLQDSEIERLWITGKIKVLLAPQGSRRLVPADEIAKLLNSLDSSITTKLDIMLNIGGDIAQQYLDSLNHSLTNGLVIRHIPQMSLKKYLSLVQSNDLVIGVDSGTVHLACAMDKPLLSFYANYEPNLIRWSPKPNTNVPHLMVISSTLGQNSSDTFGFELTEAILWLNQQLQTLSK</sequence>
<proteinExistence type="predicted"/>
<dbReference type="InterPro" id="IPR051199">
    <property type="entry name" value="LPS_LOS_Heptosyltrfase"/>
</dbReference>
<gene>
    <name evidence="3" type="ORF">QV07_08505</name>
</gene>
<dbReference type="SUPFAM" id="SSF53756">
    <property type="entry name" value="UDP-Glycosyltransferase/glycogen phosphorylase"/>
    <property type="match status" value="1"/>
</dbReference>
<dbReference type="EMBL" id="JTJS01000104">
    <property type="protein sequence ID" value="OBX06350.1"/>
    <property type="molecule type" value="Genomic_DNA"/>
</dbReference>
<dbReference type="GO" id="GO:0005829">
    <property type="term" value="C:cytosol"/>
    <property type="evidence" value="ECO:0007669"/>
    <property type="project" value="TreeGrafter"/>
</dbReference>
<keyword evidence="2" id="KW-0808">Transferase</keyword>
<keyword evidence="1" id="KW-0328">Glycosyltransferase</keyword>
<dbReference type="Gene3D" id="3.40.50.2000">
    <property type="entry name" value="Glycogen Phosphorylase B"/>
    <property type="match status" value="2"/>
</dbReference>
<dbReference type="GO" id="GO:0009244">
    <property type="term" value="P:lipopolysaccharide core region biosynthetic process"/>
    <property type="evidence" value="ECO:0007669"/>
    <property type="project" value="TreeGrafter"/>
</dbReference>
<dbReference type="Proteomes" id="UP000243168">
    <property type="component" value="Unassembled WGS sequence"/>
</dbReference>
<dbReference type="InterPro" id="IPR002201">
    <property type="entry name" value="Glyco_trans_9"/>
</dbReference>
<comment type="caution">
    <text evidence="3">The sequence shown here is derived from an EMBL/GenBank/DDBJ whole genome shotgun (WGS) entry which is preliminary data.</text>
</comment>
<evidence type="ECO:0000313" key="4">
    <source>
        <dbReference type="Proteomes" id="UP000243168"/>
    </source>
</evidence>
<evidence type="ECO:0000313" key="3">
    <source>
        <dbReference type="EMBL" id="OBX06350.1"/>
    </source>
</evidence>